<reference evidence="3" key="1">
    <citation type="journal article" date="2019" name="Int. J. Syst. Evol. Microbiol.">
        <title>The Global Catalogue of Microorganisms (GCM) 10K type strain sequencing project: providing services to taxonomists for standard genome sequencing and annotation.</title>
        <authorList>
            <consortium name="The Broad Institute Genomics Platform"/>
            <consortium name="The Broad Institute Genome Sequencing Center for Infectious Disease"/>
            <person name="Wu L."/>
            <person name="Ma J."/>
        </authorList>
    </citation>
    <scope>NUCLEOTIDE SEQUENCE [LARGE SCALE GENOMIC DNA]</scope>
    <source>
        <strain evidence="3">JCM 14307</strain>
    </source>
</reference>
<feature type="transmembrane region" description="Helical" evidence="1">
    <location>
        <begin position="55"/>
        <end position="82"/>
    </location>
</feature>
<dbReference type="EMBL" id="BAAANF010000027">
    <property type="protein sequence ID" value="GAA1716614.1"/>
    <property type="molecule type" value="Genomic_DNA"/>
</dbReference>
<proteinExistence type="predicted"/>
<keyword evidence="1" id="KW-0812">Transmembrane</keyword>
<evidence type="ECO:0000313" key="2">
    <source>
        <dbReference type="EMBL" id="GAA1716614.1"/>
    </source>
</evidence>
<protein>
    <recommendedName>
        <fullName evidence="4">Phage holin family protein</fullName>
    </recommendedName>
</protein>
<sequence>MSASTYRALLADQLTDERAKKNSLEQRGIAVISTSGTLVTITLGFVALATRSQNYVLGTTVVVLLVAALIGLVLAAGTGLVVNLPTRVPVIDPNDLISTGEDDDPESARAEREVLSALVTELRRVNGHRARTLFAALLIEVAALTVMAVAVVVTLAPMTN</sequence>
<keyword evidence="1" id="KW-0472">Membrane</keyword>
<evidence type="ECO:0008006" key="4">
    <source>
        <dbReference type="Google" id="ProtNLM"/>
    </source>
</evidence>
<gene>
    <name evidence="2" type="ORF">GCM10009745_76420</name>
</gene>
<feature type="transmembrane region" description="Helical" evidence="1">
    <location>
        <begin position="28"/>
        <end position="49"/>
    </location>
</feature>
<dbReference type="RefSeq" id="WP_344163836.1">
    <property type="nucleotide sequence ID" value="NZ_BAAANF010000027.1"/>
</dbReference>
<organism evidence="2 3">
    <name type="scientific">Kribbella yunnanensis</name>
    <dbReference type="NCBI Taxonomy" id="190194"/>
    <lineage>
        <taxon>Bacteria</taxon>
        <taxon>Bacillati</taxon>
        <taxon>Actinomycetota</taxon>
        <taxon>Actinomycetes</taxon>
        <taxon>Propionibacteriales</taxon>
        <taxon>Kribbellaceae</taxon>
        <taxon>Kribbella</taxon>
    </lineage>
</organism>
<comment type="caution">
    <text evidence="2">The sequence shown here is derived from an EMBL/GenBank/DDBJ whole genome shotgun (WGS) entry which is preliminary data.</text>
</comment>
<evidence type="ECO:0000313" key="3">
    <source>
        <dbReference type="Proteomes" id="UP001500280"/>
    </source>
</evidence>
<name>A0ABP4V2H5_9ACTN</name>
<keyword evidence="3" id="KW-1185">Reference proteome</keyword>
<evidence type="ECO:0000256" key="1">
    <source>
        <dbReference type="SAM" id="Phobius"/>
    </source>
</evidence>
<keyword evidence="1" id="KW-1133">Transmembrane helix</keyword>
<dbReference type="Proteomes" id="UP001500280">
    <property type="component" value="Unassembled WGS sequence"/>
</dbReference>
<feature type="transmembrane region" description="Helical" evidence="1">
    <location>
        <begin position="133"/>
        <end position="156"/>
    </location>
</feature>
<accession>A0ABP4V2H5</accession>